<dbReference type="EMBL" id="FOCD01000003">
    <property type="protein sequence ID" value="SEN78805.1"/>
    <property type="molecule type" value="Genomic_DNA"/>
</dbReference>
<protein>
    <recommendedName>
        <fullName evidence="3">DUF2292 domain-containing protein</fullName>
    </recommendedName>
</protein>
<sequence length="46" mass="5507">MSKQENEEKWEEIIEKVDDLQYGTVLITVHDNEIKQVDITEKKRFG</sequence>
<name>A0AAX2EI52_9BACI</name>
<evidence type="ECO:0000313" key="2">
    <source>
        <dbReference type="Proteomes" id="UP000199735"/>
    </source>
</evidence>
<dbReference type="InterPro" id="IPR018743">
    <property type="entry name" value="DUF2292"/>
</dbReference>
<dbReference type="GeneID" id="34222638"/>
<proteinExistence type="predicted"/>
<dbReference type="Proteomes" id="UP000199735">
    <property type="component" value="Unassembled WGS sequence"/>
</dbReference>
<evidence type="ECO:0000313" key="1">
    <source>
        <dbReference type="EMBL" id="SEN78805.1"/>
    </source>
</evidence>
<accession>A0AAX2EI52</accession>
<gene>
    <name evidence="1" type="ORF">SAMN04489762_2841</name>
</gene>
<comment type="caution">
    <text evidence="1">The sequence shown here is derived from an EMBL/GenBank/DDBJ whole genome shotgun (WGS) entry which is preliminary data.</text>
</comment>
<dbReference type="RefSeq" id="WP_318250124.1">
    <property type="nucleotide sequence ID" value="NZ_CP008876.1"/>
</dbReference>
<organism evidence="1 2">
    <name type="scientific">Terribacillus saccharophilus</name>
    <dbReference type="NCBI Taxonomy" id="361277"/>
    <lineage>
        <taxon>Bacteria</taxon>
        <taxon>Bacillati</taxon>
        <taxon>Bacillota</taxon>
        <taxon>Bacilli</taxon>
        <taxon>Bacillales</taxon>
        <taxon>Bacillaceae</taxon>
        <taxon>Terribacillus</taxon>
    </lineage>
</organism>
<evidence type="ECO:0008006" key="3">
    <source>
        <dbReference type="Google" id="ProtNLM"/>
    </source>
</evidence>
<dbReference type="AlphaFoldDB" id="A0AAX2EI52"/>
<reference evidence="1 2" key="1">
    <citation type="submission" date="2016-10" db="EMBL/GenBank/DDBJ databases">
        <authorList>
            <person name="Varghese N."/>
            <person name="Submissions S."/>
        </authorList>
    </citation>
    <scope>NUCLEOTIDE SEQUENCE [LARGE SCALE GENOMIC DNA]</scope>
    <source>
        <strain evidence="1 2">DSM 21619</strain>
    </source>
</reference>
<dbReference type="Pfam" id="PF10055">
    <property type="entry name" value="DUF2292"/>
    <property type="match status" value="1"/>
</dbReference>